<name>A0A1D3TUG0_9FIRM</name>
<dbReference type="InterPro" id="IPR036237">
    <property type="entry name" value="Xyl_isomerase-like_sf"/>
</dbReference>
<dbReference type="InterPro" id="IPR050312">
    <property type="entry name" value="IolE/XylAMocC-like"/>
</dbReference>
<dbReference type="PANTHER" id="PTHR12110:SF41">
    <property type="entry name" value="INOSOSE DEHYDRATASE"/>
    <property type="match status" value="1"/>
</dbReference>
<protein>
    <submittedName>
        <fullName evidence="2">D-psicose/D-tagatose/L-ribulose 3-epimerase</fullName>
    </submittedName>
</protein>
<dbReference type="InterPro" id="IPR013022">
    <property type="entry name" value="Xyl_isomerase-like_TIM-brl"/>
</dbReference>
<evidence type="ECO:0000313" key="3">
    <source>
        <dbReference type="Proteomes" id="UP000199315"/>
    </source>
</evidence>
<accession>A0A1D3TUG0</accession>
<reference evidence="2 3" key="1">
    <citation type="submission" date="2016-09" db="EMBL/GenBank/DDBJ databases">
        <authorList>
            <person name="Capua I."/>
            <person name="De Benedictis P."/>
            <person name="Joannis T."/>
            <person name="Lombin L.H."/>
            <person name="Cattoli G."/>
        </authorList>
    </citation>
    <scope>NUCLEOTIDE SEQUENCE [LARGE SCALE GENOMIC DNA]</scope>
    <source>
        <strain evidence="2 3">GluBS11</strain>
    </source>
</reference>
<dbReference type="Proteomes" id="UP000199315">
    <property type="component" value="Unassembled WGS sequence"/>
</dbReference>
<feature type="domain" description="Xylose isomerase-like TIM barrel" evidence="1">
    <location>
        <begin position="23"/>
        <end position="262"/>
    </location>
</feature>
<proteinExistence type="predicted"/>
<keyword evidence="3" id="KW-1185">Reference proteome</keyword>
<gene>
    <name evidence="2" type="ORF">SAMN05421730_101312</name>
</gene>
<evidence type="ECO:0000259" key="1">
    <source>
        <dbReference type="Pfam" id="PF01261"/>
    </source>
</evidence>
<dbReference type="Gene3D" id="3.20.20.150">
    <property type="entry name" value="Divalent-metal-dependent TIM barrel enzymes"/>
    <property type="match status" value="1"/>
</dbReference>
<dbReference type="OrthoDB" id="9786584at2"/>
<dbReference type="Pfam" id="PF01261">
    <property type="entry name" value="AP_endonuc_2"/>
    <property type="match status" value="1"/>
</dbReference>
<dbReference type="EMBL" id="FMKA01000013">
    <property type="protein sequence ID" value="SCP97699.1"/>
    <property type="molecule type" value="Genomic_DNA"/>
</dbReference>
<sequence>MNKLGIFTNFWEKNWDFDHQKYIRKVQKIGFDILEFQAQPLLDMSKENMSEIKKCADDCGIELTYSLGLDMKYDVSSENDAVRLGGIEYLKRIVERISYMDGRAISGVGYAGWGSPDYIVNDKSAMLERSVASMREIMKTAKDYNITYCVEAVNRFESVLINTAAEALDYVARVDSDHIGVLLDTYHMNIEEDSIGDAIRLAGDKLFAVHTGDNNRRCPGRGHIDFDEVFQALSDIGYKGRIVSEPFVQMGGEVGRDIKVWRNLEEPTEAHLDEEAAYLLKFEQDMLRKYGMD</sequence>
<evidence type="ECO:0000313" key="2">
    <source>
        <dbReference type="EMBL" id="SCP97699.1"/>
    </source>
</evidence>
<dbReference type="PANTHER" id="PTHR12110">
    <property type="entry name" value="HYDROXYPYRUVATE ISOMERASE"/>
    <property type="match status" value="1"/>
</dbReference>
<dbReference type="SUPFAM" id="SSF51658">
    <property type="entry name" value="Xylose isomerase-like"/>
    <property type="match status" value="1"/>
</dbReference>
<organism evidence="2 3">
    <name type="scientific">Anaerobium acetethylicum</name>
    <dbReference type="NCBI Taxonomy" id="1619234"/>
    <lineage>
        <taxon>Bacteria</taxon>
        <taxon>Bacillati</taxon>
        <taxon>Bacillota</taxon>
        <taxon>Clostridia</taxon>
        <taxon>Lachnospirales</taxon>
        <taxon>Lachnospiraceae</taxon>
        <taxon>Anaerobium</taxon>
    </lineage>
</organism>
<dbReference type="STRING" id="1619234.SAMN05421730_101312"/>
<dbReference type="AlphaFoldDB" id="A0A1D3TUG0"/>